<dbReference type="AlphaFoldDB" id="A0A4R6IHQ1"/>
<evidence type="ECO:0000256" key="1">
    <source>
        <dbReference type="SAM" id="Phobius"/>
    </source>
</evidence>
<gene>
    <name evidence="3" type="ORF">CLV32_3479</name>
</gene>
<dbReference type="InterPro" id="IPR058982">
    <property type="entry name" value="Beta-barrel_AprE"/>
</dbReference>
<feature type="domain" description="AprE-like beta-barrel" evidence="2">
    <location>
        <begin position="337"/>
        <end position="419"/>
    </location>
</feature>
<keyword evidence="1" id="KW-1133">Transmembrane helix</keyword>
<feature type="transmembrane region" description="Helical" evidence="1">
    <location>
        <begin position="35"/>
        <end position="57"/>
    </location>
</feature>
<dbReference type="Gene3D" id="2.40.30.170">
    <property type="match status" value="1"/>
</dbReference>
<dbReference type="PRINTS" id="PR01490">
    <property type="entry name" value="RTXTOXIND"/>
</dbReference>
<evidence type="ECO:0000259" key="2">
    <source>
        <dbReference type="Pfam" id="PF26002"/>
    </source>
</evidence>
<accession>A0A4R6IHQ1</accession>
<comment type="caution">
    <text evidence="3">The sequence shown here is derived from an EMBL/GenBank/DDBJ whole genome shotgun (WGS) entry which is preliminary data.</text>
</comment>
<dbReference type="InterPro" id="IPR050739">
    <property type="entry name" value="MFP"/>
</dbReference>
<sequence>MSLQLPTPPKNLTPPVAWTVSEEVNEIVTVVPSWILRWGITLILAVLSTILLLSAFIRYPDVVKTSMKVNSLNAPKAVISHQSGKLIRLLVKDNEQVITGQPLAYIESTANHNDVIQLARNLKELEQLLNTSRSLKHIKLPESKLNLGELQGSYQTFYQEYLQFTNTRNGGISLIQRVFLQKDLAEIRKLQAQILEQRIVQEKEYANAQEEYDAYQKLKGKNVISNSEFKLQENKFLSSKYPLQQTNTALLNNNTTYLAKQKELASLDNSIKEQQAKFRQALNSVINDTDAWLMKYVVTAPFSGKLGYAGIVQENQNVTTNQELFVINPGNTDFFGEVQIPQYNMGKVSLGQRTLVKLRSYPFEEYGIINGKISYITDAALKDSVFIAKIDFGKFEQKDADHPIILKPGMVADAEIITRESSLLQRFLRNITKILNTSSN</sequence>
<dbReference type="PANTHER" id="PTHR30386:SF28">
    <property type="entry name" value="EXPORTED PROTEIN"/>
    <property type="match status" value="1"/>
</dbReference>
<dbReference type="Pfam" id="PF26002">
    <property type="entry name" value="Beta-barrel_AprE"/>
    <property type="match status" value="1"/>
</dbReference>
<keyword evidence="1" id="KW-0472">Membrane</keyword>
<protein>
    <submittedName>
        <fullName evidence="3">HlyD family secretion protein</fullName>
    </submittedName>
</protein>
<dbReference type="Proteomes" id="UP000295499">
    <property type="component" value="Unassembled WGS sequence"/>
</dbReference>
<dbReference type="EMBL" id="SNWM01000004">
    <property type="protein sequence ID" value="TDO20845.1"/>
    <property type="molecule type" value="Genomic_DNA"/>
</dbReference>
<keyword evidence="4" id="KW-1185">Reference proteome</keyword>
<proteinExistence type="predicted"/>
<evidence type="ECO:0000313" key="3">
    <source>
        <dbReference type="EMBL" id="TDO20845.1"/>
    </source>
</evidence>
<dbReference type="RefSeq" id="WP_133557666.1">
    <property type="nucleotide sequence ID" value="NZ_SNWM01000004.1"/>
</dbReference>
<keyword evidence="1" id="KW-0812">Transmembrane</keyword>
<name>A0A4R6IHQ1_9SPHI</name>
<reference evidence="3 4" key="1">
    <citation type="submission" date="2019-03" db="EMBL/GenBank/DDBJ databases">
        <title>Genomic Encyclopedia of Archaeal and Bacterial Type Strains, Phase II (KMG-II): from individual species to whole genera.</title>
        <authorList>
            <person name="Goeker M."/>
        </authorList>
    </citation>
    <scope>NUCLEOTIDE SEQUENCE [LARGE SCALE GENOMIC DNA]</scope>
    <source>
        <strain evidence="3 4">DSM 19034</strain>
    </source>
</reference>
<dbReference type="OrthoDB" id="7057889at2"/>
<organism evidence="3 4">
    <name type="scientific">Pedobacter duraquae</name>
    <dbReference type="NCBI Taxonomy" id="425511"/>
    <lineage>
        <taxon>Bacteria</taxon>
        <taxon>Pseudomonadati</taxon>
        <taxon>Bacteroidota</taxon>
        <taxon>Sphingobacteriia</taxon>
        <taxon>Sphingobacteriales</taxon>
        <taxon>Sphingobacteriaceae</taxon>
        <taxon>Pedobacter</taxon>
    </lineage>
</organism>
<dbReference type="PANTHER" id="PTHR30386">
    <property type="entry name" value="MEMBRANE FUSION SUBUNIT OF EMRAB-TOLC MULTIDRUG EFFLUX PUMP"/>
    <property type="match status" value="1"/>
</dbReference>
<evidence type="ECO:0000313" key="4">
    <source>
        <dbReference type="Proteomes" id="UP000295499"/>
    </source>
</evidence>